<dbReference type="Pfam" id="PF08239">
    <property type="entry name" value="SH3_3"/>
    <property type="match status" value="1"/>
</dbReference>
<organism evidence="3">
    <name type="scientific">hydrothermal vent metagenome</name>
    <dbReference type="NCBI Taxonomy" id="652676"/>
    <lineage>
        <taxon>unclassified sequences</taxon>
        <taxon>metagenomes</taxon>
        <taxon>ecological metagenomes</taxon>
    </lineage>
</organism>
<feature type="transmembrane region" description="Helical" evidence="1">
    <location>
        <begin position="158"/>
        <end position="179"/>
    </location>
</feature>
<dbReference type="InterPro" id="IPR003646">
    <property type="entry name" value="SH3-like_bac-type"/>
</dbReference>
<dbReference type="PROSITE" id="PS50293">
    <property type="entry name" value="TPR_REGION"/>
    <property type="match status" value="1"/>
</dbReference>
<reference evidence="3" key="1">
    <citation type="submission" date="2018-06" db="EMBL/GenBank/DDBJ databases">
        <authorList>
            <person name="Zhirakovskaya E."/>
        </authorList>
    </citation>
    <scope>NUCLEOTIDE SEQUENCE</scope>
</reference>
<dbReference type="InterPro" id="IPR019734">
    <property type="entry name" value="TPR_rpt"/>
</dbReference>
<dbReference type="Gene3D" id="1.25.40.10">
    <property type="entry name" value="Tetratricopeptide repeat domain"/>
    <property type="match status" value="1"/>
</dbReference>
<sequence length="250" mass="28968">MKKIIFIFLIFFSLVLEAQNANELFSKANNLYKNGEYSKAIELYTAIEKQGLESDELFFNLGNSYYKLNKVAPSIYYYEKALKINPSNEDALFNLAFAKRMTIDVIEDLPKTFLQRFSTNIIQKLSFDTWAIIAVVASFLMALLFLLYYFSISSKKKLVYFNTTIFTVFILIISVFFAFNNYKTVKNNRTAIIFVPKVEIKNAPSMNSDEVFELHEGTKVVILDELDNWKKIKIADGKIGWIYADDLKEI</sequence>
<dbReference type="AlphaFoldDB" id="A0A3B0U0Z9"/>
<dbReference type="Gene3D" id="2.30.30.40">
    <property type="entry name" value="SH3 Domains"/>
    <property type="match status" value="1"/>
</dbReference>
<name>A0A3B0U0Z9_9ZZZZ</name>
<dbReference type="PROSITE" id="PS50005">
    <property type="entry name" value="TPR"/>
    <property type="match status" value="1"/>
</dbReference>
<dbReference type="Pfam" id="PF00515">
    <property type="entry name" value="TPR_1"/>
    <property type="match status" value="1"/>
</dbReference>
<feature type="transmembrane region" description="Helical" evidence="1">
    <location>
        <begin position="130"/>
        <end position="151"/>
    </location>
</feature>
<dbReference type="SMART" id="SM00028">
    <property type="entry name" value="TPR"/>
    <property type="match status" value="2"/>
</dbReference>
<evidence type="ECO:0000259" key="2">
    <source>
        <dbReference type="SMART" id="SM00287"/>
    </source>
</evidence>
<protein>
    <submittedName>
        <fullName evidence="3">Aerotolerance protein BatE</fullName>
    </submittedName>
</protein>
<keyword evidence="1" id="KW-0472">Membrane</keyword>
<gene>
    <name evidence="3" type="ORF">MNBD_BACTEROID04-2006</name>
</gene>
<keyword evidence="1" id="KW-0812">Transmembrane</keyword>
<evidence type="ECO:0000313" key="3">
    <source>
        <dbReference type="EMBL" id="VAW24535.1"/>
    </source>
</evidence>
<dbReference type="InterPro" id="IPR011990">
    <property type="entry name" value="TPR-like_helical_dom_sf"/>
</dbReference>
<proteinExistence type="predicted"/>
<keyword evidence="1" id="KW-1133">Transmembrane helix</keyword>
<dbReference type="SUPFAM" id="SSF48452">
    <property type="entry name" value="TPR-like"/>
    <property type="match status" value="1"/>
</dbReference>
<accession>A0A3B0U0Z9</accession>
<evidence type="ECO:0000256" key="1">
    <source>
        <dbReference type="SAM" id="Phobius"/>
    </source>
</evidence>
<dbReference type="SMART" id="SM00287">
    <property type="entry name" value="SH3b"/>
    <property type="match status" value="1"/>
</dbReference>
<dbReference type="EMBL" id="UOER01000274">
    <property type="protein sequence ID" value="VAW24535.1"/>
    <property type="molecule type" value="Genomic_DNA"/>
</dbReference>
<feature type="domain" description="SH3b" evidence="2">
    <location>
        <begin position="188"/>
        <end position="250"/>
    </location>
</feature>